<dbReference type="OrthoDB" id="5451596at2"/>
<dbReference type="Proteomes" id="UP000297475">
    <property type="component" value="Unassembled WGS sequence"/>
</dbReference>
<dbReference type="CDD" id="cd07184">
    <property type="entry name" value="E_set_Isoamylase_like_N"/>
    <property type="match status" value="1"/>
</dbReference>
<dbReference type="Gene3D" id="2.60.40.10">
    <property type="entry name" value="Immunoglobulins"/>
    <property type="match status" value="1"/>
</dbReference>
<gene>
    <name evidence="2" type="ORF">E4656_17810</name>
</gene>
<reference evidence="2 3" key="1">
    <citation type="submission" date="2019-04" db="EMBL/GenBank/DDBJ databases">
        <title>Natronospirillum operosus gen. nov., sp. nov., a haloalkaliphilic satellite isolated from decaying biomass of laboratory culture of cyanobacterium Geitlerinema sp. and proposal of Natronospirillaceae fam. nov. and Saccharospirillaceae fam. nov.</title>
        <authorList>
            <person name="Kevbrin V."/>
            <person name="Boltyanskaya Y."/>
            <person name="Koziaeva V."/>
            <person name="Grouzdev D.S."/>
            <person name="Park M."/>
            <person name="Cho J."/>
        </authorList>
    </citation>
    <scope>NUCLEOTIDE SEQUENCE [LARGE SCALE GENOMIC DNA]</scope>
    <source>
        <strain evidence="2 3">G-116</strain>
    </source>
</reference>
<dbReference type="GO" id="GO:0004553">
    <property type="term" value="F:hydrolase activity, hydrolyzing O-glycosyl compounds"/>
    <property type="evidence" value="ECO:0007669"/>
    <property type="project" value="InterPro"/>
</dbReference>
<dbReference type="InterPro" id="IPR013783">
    <property type="entry name" value="Ig-like_fold"/>
</dbReference>
<comment type="caution">
    <text evidence="2">The sequence shown here is derived from an EMBL/GenBank/DDBJ whole genome shotgun (WGS) entry which is preliminary data.</text>
</comment>
<dbReference type="EMBL" id="SRMF01000011">
    <property type="protein sequence ID" value="TGG90792.1"/>
    <property type="molecule type" value="Genomic_DNA"/>
</dbReference>
<protein>
    <submittedName>
        <fullName evidence="2">Glycoside hydrolase</fullName>
    </submittedName>
</protein>
<proteinExistence type="predicted"/>
<dbReference type="InterPro" id="IPR004193">
    <property type="entry name" value="Glyco_hydro_13_N"/>
</dbReference>
<accession>A0A4Z0W2Z3</accession>
<name>A0A4Z0W2Z3_9GAMM</name>
<dbReference type="Pfam" id="PF02922">
    <property type="entry name" value="CBM_48"/>
    <property type="match status" value="1"/>
</dbReference>
<dbReference type="AlphaFoldDB" id="A0A4Z0W2Z3"/>
<dbReference type="InterPro" id="IPR014756">
    <property type="entry name" value="Ig_E-set"/>
</dbReference>
<organism evidence="2 3">
    <name type="scientific">Natronospirillum operosum</name>
    <dbReference type="NCBI Taxonomy" id="2759953"/>
    <lineage>
        <taxon>Bacteria</taxon>
        <taxon>Pseudomonadati</taxon>
        <taxon>Pseudomonadota</taxon>
        <taxon>Gammaproteobacteria</taxon>
        <taxon>Oceanospirillales</taxon>
        <taxon>Natronospirillaceae</taxon>
        <taxon>Natronospirillum</taxon>
    </lineage>
</organism>
<keyword evidence="3" id="KW-1185">Reference proteome</keyword>
<evidence type="ECO:0000313" key="3">
    <source>
        <dbReference type="Proteomes" id="UP000297475"/>
    </source>
</evidence>
<feature type="domain" description="Glycoside hydrolase family 13 N-terminal" evidence="1">
    <location>
        <begin position="27"/>
        <end position="87"/>
    </location>
</feature>
<dbReference type="RefSeq" id="WP_135484672.1">
    <property type="nucleotide sequence ID" value="NZ_SRMF01000011.1"/>
</dbReference>
<evidence type="ECO:0000313" key="2">
    <source>
        <dbReference type="EMBL" id="TGG90792.1"/>
    </source>
</evidence>
<dbReference type="SUPFAM" id="SSF81296">
    <property type="entry name" value="E set domains"/>
    <property type="match status" value="1"/>
</dbReference>
<sequence>MSIKKRYLKSRPVCKCTFELPPEAAGDAEAIFLVGEFNGWDRQAQPMRRLRNGTFKAELELPAGSSYAFRYLRSDGSWENDWSADAYQLVPGLGVDNSIVRL</sequence>
<keyword evidence="2" id="KW-0378">Hydrolase</keyword>
<evidence type="ECO:0000259" key="1">
    <source>
        <dbReference type="Pfam" id="PF02922"/>
    </source>
</evidence>
<dbReference type="GO" id="GO:0005975">
    <property type="term" value="P:carbohydrate metabolic process"/>
    <property type="evidence" value="ECO:0007669"/>
    <property type="project" value="InterPro"/>
</dbReference>